<reference evidence="2" key="1">
    <citation type="submission" date="2018-05" db="EMBL/GenBank/DDBJ databases">
        <authorList>
            <person name="Strepis N."/>
        </authorList>
    </citation>
    <scope>NUCLEOTIDE SEQUENCE [LARGE SCALE GENOMIC DNA]</scope>
</reference>
<dbReference type="AlphaFoldDB" id="A0A383TFA7"/>
<accession>A0A383TFA7</accession>
<evidence type="ECO:0000313" key="2">
    <source>
        <dbReference type="Proteomes" id="UP000262072"/>
    </source>
</evidence>
<dbReference type="Proteomes" id="UP000262072">
    <property type="component" value="Unassembled WGS sequence"/>
</dbReference>
<sequence length="50" mass="5765">MNLQNYYFEHYACFLKKKLNYKCAMLNEDSITFDKHSLVSSPATIGCGLI</sequence>
<protein>
    <submittedName>
        <fullName evidence="1">Uncharacterized protein</fullName>
    </submittedName>
</protein>
<name>A0A383TFA7_9LACT</name>
<evidence type="ECO:0000313" key="1">
    <source>
        <dbReference type="EMBL" id="SYZ78983.1"/>
    </source>
</evidence>
<organism evidence="1 2">
    <name type="scientific">Trichococcus shcherbakoviae</name>
    <dbReference type="NCBI Taxonomy" id="2094020"/>
    <lineage>
        <taxon>Bacteria</taxon>
        <taxon>Bacillati</taxon>
        <taxon>Bacillota</taxon>
        <taxon>Bacilli</taxon>
        <taxon>Lactobacillales</taxon>
        <taxon>Carnobacteriaceae</taxon>
        <taxon>Trichococcus</taxon>
    </lineage>
</organism>
<dbReference type="EMBL" id="UNRR01000023">
    <property type="protein sequence ID" value="SYZ78983.1"/>
    <property type="molecule type" value="Genomic_DNA"/>
</dbReference>
<proteinExistence type="predicted"/>
<gene>
    <name evidence="1" type="ORF">TART1_1807</name>
</gene>